<dbReference type="InterPro" id="IPR001356">
    <property type="entry name" value="HD"/>
</dbReference>
<dbReference type="PRINTS" id="PR00027">
    <property type="entry name" value="PAIREDBOX"/>
</dbReference>
<dbReference type="InterPro" id="IPR001523">
    <property type="entry name" value="Paired_dom"/>
</dbReference>
<keyword evidence="7 10" id="KW-0371">Homeobox</keyword>
<dbReference type="GO" id="GO:0000981">
    <property type="term" value="F:DNA-binding transcription factor activity, RNA polymerase II-specific"/>
    <property type="evidence" value="ECO:0007669"/>
    <property type="project" value="InterPro"/>
</dbReference>
<evidence type="ECO:0000259" key="13">
    <source>
        <dbReference type="PROSITE" id="PS50071"/>
    </source>
</evidence>
<evidence type="ECO:0000313" key="15">
    <source>
        <dbReference type="EMBL" id="KAF9416836.1"/>
    </source>
</evidence>
<dbReference type="Proteomes" id="UP000648187">
    <property type="component" value="Unassembled WGS sequence"/>
</dbReference>
<evidence type="ECO:0000256" key="11">
    <source>
        <dbReference type="RuleBase" id="RU000682"/>
    </source>
</evidence>
<dbReference type="SMART" id="SM00351">
    <property type="entry name" value="PAX"/>
    <property type="match status" value="1"/>
</dbReference>
<dbReference type="PROSITE" id="PS50071">
    <property type="entry name" value="HOMEOBOX_2"/>
    <property type="match status" value="1"/>
</dbReference>
<evidence type="ECO:0000256" key="10">
    <source>
        <dbReference type="PROSITE-ProRule" id="PRU00108"/>
    </source>
</evidence>
<accession>A0A835GHK4</accession>
<evidence type="ECO:0000256" key="4">
    <source>
        <dbReference type="ARBA" id="ARBA00022724"/>
    </source>
</evidence>
<dbReference type="SMART" id="SM00389">
    <property type="entry name" value="HOX"/>
    <property type="match status" value="1"/>
</dbReference>
<dbReference type="EMBL" id="JACKWZ010000083">
    <property type="protein sequence ID" value="KAF9416836.1"/>
    <property type="molecule type" value="Genomic_DNA"/>
</dbReference>
<evidence type="ECO:0000256" key="2">
    <source>
        <dbReference type="ARBA" id="ARBA00005733"/>
    </source>
</evidence>
<dbReference type="Gene3D" id="1.10.10.60">
    <property type="entry name" value="Homeodomain-like"/>
    <property type="match status" value="1"/>
</dbReference>
<evidence type="ECO:0000256" key="3">
    <source>
        <dbReference type="ARBA" id="ARBA00022473"/>
    </source>
</evidence>
<dbReference type="SUPFAM" id="SSF46689">
    <property type="entry name" value="Homeodomain-like"/>
    <property type="match status" value="2"/>
</dbReference>
<feature type="compositionally biased region" description="Basic and acidic residues" evidence="12">
    <location>
        <begin position="150"/>
        <end position="161"/>
    </location>
</feature>
<evidence type="ECO:0000259" key="14">
    <source>
        <dbReference type="PROSITE" id="PS51057"/>
    </source>
</evidence>
<comment type="caution">
    <text evidence="15">The sequence shown here is derived from an EMBL/GenBank/DDBJ whole genome shotgun (WGS) entry which is preliminary data.</text>
</comment>
<dbReference type="AlphaFoldDB" id="A0A835GHK4"/>
<dbReference type="FunFam" id="1.10.10.60:FF:000679">
    <property type="entry name" value="Homeobox protein aristaless"/>
    <property type="match status" value="1"/>
</dbReference>
<dbReference type="GO" id="GO:0007365">
    <property type="term" value="P:periodic partitioning"/>
    <property type="evidence" value="ECO:0007669"/>
    <property type="project" value="UniProtKB-ARBA"/>
</dbReference>
<sequence length="477" mass="53080">MCQVDEPNVAASEFALGQGRVNQLGGLFINGRPLPNHIRLKIVEMAAAGVRPCVISRQLRVSHGCVSKILNRYQETGSIRPGVIGGSKPRVATPEVEARIEELKRQNPGIFSWEIREKLIKVVRDKRVGLQEGVSDPPSISSISRLLRGGARDPDGKKDYSIDGILGGRGSDSSDIDSEPGLTLKRKQRRSRTTFTGEQLDALERAFHRTQYPDVYTREELALQTGLTEARIQVWFSNRRARLRKHTGSNPSPGIGAYSSIPMPQMPCPYPAGEIPSLSQHHPQHPDAWHHQKYANYNQLMAQSQHLNQAFQNAAFPSTSGSTFSHLVPSANGPPHSQLLDSGIPRNDYARYPTTSEIYNKPINYLPKEAEVDDKVTSDEVIEPREDTFEKPTGDEYSKALPNNDYPKVPADYSKLSADPSVTSNWSPSHNSLNMSLAGLSSEYKYMNDPYSFPNVSDPLSQHNYPNPPNTANKYWI</sequence>
<keyword evidence="5" id="KW-0805">Transcription regulation</keyword>
<keyword evidence="9 10" id="KW-0539">Nucleus</keyword>
<protein>
    <recommendedName>
        <fullName evidence="17">Gooseberry</fullName>
    </recommendedName>
</protein>
<evidence type="ECO:0000256" key="6">
    <source>
        <dbReference type="ARBA" id="ARBA00023125"/>
    </source>
</evidence>
<evidence type="ECO:0000256" key="5">
    <source>
        <dbReference type="ARBA" id="ARBA00023015"/>
    </source>
</evidence>
<dbReference type="GO" id="GO:0005634">
    <property type="term" value="C:nucleus"/>
    <property type="evidence" value="ECO:0007669"/>
    <property type="project" value="UniProtKB-SubCell"/>
</dbReference>
<feature type="compositionally biased region" description="Basic and acidic residues" evidence="12">
    <location>
        <begin position="385"/>
        <end position="398"/>
    </location>
</feature>
<comment type="subcellular location">
    <subcellularLocation>
        <location evidence="1 10 11">Nucleus</location>
    </subcellularLocation>
</comment>
<dbReference type="PROSITE" id="PS00034">
    <property type="entry name" value="PAIRED_1"/>
    <property type="match status" value="1"/>
</dbReference>
<dbReference type="InterPro" id="IPR009057">
    <property type="entry name" value="Homeodomain-like_sf"/>
</dbReference>
<feature type="region of interest" description="Disordered" evidence="12">
    <location>
        <begin position="131"/>
        <end position="196"/>
    </location>
</feature>
<evidence type="ECO:0000256" key="7">
    <source>
        <dbReference type="ARBA" id="ARBA00023155"/>
    </source>
</evidence>
<comment type="similarity">
    <text evidence="2">Belongs to the paired homeobox family.</text>
</comment>
<dbReference type="PANTHER" id="PTHR45636:SF3">
    <property type="entry name" value="PROTEIN GOOSEBERRY-RELATED"/>
    <property type="match status" value="1"/>
</dbReference>
<keyword evidence="8" id="KW-0804">Transcription</keyword>
<feature type="domain" description="Paired" evidence="14">
    <location>
        <begin position="17"/>
        <end position="150"/>
    </location>
</feature>
<evidence type="ECO:0008006" key="17">
    <source>
        <dbReference type="Google" id="ProtNLM"/>
    </source>
</evidence>
<dbReference type="PANTHER" id="PTHR45636">
    <property type="entry name" value="PAIRED BOX PROTEIN PAX-6-RELATED-RELATED"/>
    <property type="match status" value="1"/>
</dbReference>
<dbReference type="Pfam" id="PF00292">
    <property type="entry name" value="PAX"/>
    <property type="match status" value="1"/>
</dbReference>
<dbReference type="PROSITE" id="PS00027">
    <property type="entry name" value="HOMEOBOX_1"/>
    <property type="match status" value="1"/>
</dbReference>
<keyword evidence="4" id="KW-0563">Paired box</keyword>
<dbReference type="CDD" id="cd00086">
    <property type="entry name" value="homeodomain"/>
    <property type="match status" value="1"/>
</dbReference>
<proteinExistence type="inferred from homology"/>
<evidence type="ECO:0000256" key="12">
    <source>
        <dbReference type="SAM" id="MobiDB-lite"/>
    </source>
</evidence>
<dbReference type="Gene3D" id="1.10.10.10">
    <property type="entry name" value="Winged helix-like DNA-binding domain superfamily/Winged helix DNA-binding domain"/>
    <property type="match status" value="2"/>
</dbReference>
<dbReference type="Pfam" id="PF00046">
    <property type="entry name" value="Homeodomain"/>
    <property type="match status" value="1"/>
</dbReference>
<dbReference type="InterPro" id="IPR017970">
    <property type="entry name" value="Homeobox_CS"/>
</dbReference>
<keyword evidence="6 10" id="KW-0238">DNA-binding</keyword>
<evidence type="ECO:0000256" key="1">
    <source>
        <dbReference type="ARBA" id="ARBA00004123"/>
    </source>
</evidence>
<gene>
    <name evidence="15" type="ORF">HW555_005966</name>
</gene>
<dbReference type="PROSITE" id="PS51057">
    <property type="entry name" value="PAIRED_2"/>
    <property type="match status" value="1"/>
</dbReference>
<feature type="domain" description="Homeobox" evidence="13">
    <location>
        <begin position="186"/>
        <end position="246"/>
    </location>
</feature>
<evidence type="ECO:0000256" key="8">
    <source>
        <dbReference type="ARBA" id="ARBA00023163"/>
    </source>
</evidence>
<feature type="DNA-binding region" description="Homeobox" evidence="10">
    <location>
        <begin position="188"/>
        <end position="247"/>
    </location>
</feature>
<name>A0A835GHK4_SPOEX</name>
<feature type="region of interest" description="Disordered" evidence="12">
    <location>
        <begin position="385"/>
        <end position="406"/>
    </location>
</feature>
<dbReference type="InterPro" id="IPR036388">
    <property type="entry name" value="WH-like_DNA-bd_sf"/>
</dbReference>
<keyword evidence="16" id="KW-1185">Reference proteome</keyword>
<dbReference type="InterPro" id="IPR043182">
    <property type="entry name" value="PAIRED_DNA-bd_dom"/>
</dbReference>
<dbReference type="GO" id="GO:0000978">
    <property type="term" value="F:RNA polymerase II cis-regulatory region sequence-specific DNA binding"/>
    <property type="evidence" value="ECO:0007669"/>
    <property type="project" value="TreeGrafter"/>
</dbReference>
<organism evidence="15 16">
    <name type="scientific">Spodoptera exigua</name>
    <name type="common">Beet armyworm</name>
    <name type="synonym">Noctua fulgens</name>
    <dbReference type="NCBI Taxonomy" id="7107"/>
    <lineage>
        <taxon>Eukaryota</taxon>
        <taxon>Metazoa</taxon>
        <taxon>Ecdysozoa</taxon>
        <taxon>Arthropoda</taxon>
        <taxon>Hexapoda</taxon>
        <taxon>Insecta</taxon>
        <taxon>Pterygota</taxon>
        <taxon>Neoptera</taxon>
        <taxon>Endopterygota</taxon>
        <taxon>Lepidoptera</taxon>
        <taxon>Glossata</taxon>
        <taxon>Ditrysia</taxon>
        <taxon>Noctuoidea</taxon>
        <taxon>Noctuidae</taxon>
        <taxon>Amphipyrinae</taxon>
        <taxon>Spodoptera</taxon>
    </lineage>
</organism>
<dbReference type="InterPro" id="IPR043565">
    <property type="entry name" value="PAX_fam"/>
</dbReference>
<evidence type="ECO:0000256" key="9">
    <source>
        <dbReference type="ARBA" id="ARBA00023242"/>
    </source>
</evidence>
<dbReference type="FunFam" id="1.10.10.10:FF:000031">
    <property type="entry name" value="Paired box protein Pax-7"/>
    <property type="match status" value="1"/>
</dbReference>
<evidence type="ECO:0000313" key="16">
    <source>
        <dbReference type="Proteomes" id="UP000648187"/>
    </source>
</evidence>
<keyword evidence="3" id="KW-0217">Developmental protein</keyword>
<reference evidence="15" key="1">
    <citation type="submission" date="2020-08" db="EMBL/GenBank/DDBJ databases">
        <title>Spodoptera exigua strain:BAW_Kor-Di-RS1 Genome sequencing and assembly.</title>
        <authorList>
            <person name="Kim J."/>
            <person name="Nam H.Y."/>
            <person name="Kwon M."/>
            <person name="Choi J.H."/>
            <person name="Cho S.R."/>
            <person name="Kim G.-H."/>
        </authorList>
    </citation>
    <scope>NUCLEOTIDE SEQUENCE</scope>
    <source>
        <strain evidence="15">BAW_Kor-Di-RS1</strain>
        <tissue evidence="15">Whole-body</tissue>
    </source>
</reference>